<dbReference type="CDD" id="cd09318">
    <property type="entry name" value="TDT_SSU1"/>
    <property type="match status" value="1"/>
</dbReference>
<evidence type="ECO:0000313" key="10">
    <source>
        <dbReference type="Proteomes" id="UP000813824"/>
    </source>
</evidence>
<gene>
    <name evidence="9" type="ORF">BXZ70DRAFT_574640</name>
</gene>
<keyword evidence="7 8" id="KW-0472">Membrane</keyword>
<organism evidence="9 10">
    <name type="scientific">Cristinia sonorae</name>
    <dbReference type="NCBI Taxonomy" id="1940300"/>
    <lineage>
        <taxon>Eukaryota</taxon>
        <taxon>Fungi</taxon>
        <taxon>Dikarya</taxon>
        <taxon>Basidiomycota</taxon>
        <taxon>Agaricomycotina</taxon>
        <taxon>Agaricomycetes</taxon>
        <taxon>Agaricomycetidae</taxon>
        <taxon>Agaricales</taxon>
        <taxon>Pleurotineae</taxon>
        <taxon>Stephanosporaceae</taxon>
        <taxon>Cristinia</taxon>
    </lineage>
</organism>
<feature type="transmembrane region" description="Helical" evidence="8">
    <location>
        <begin position="278"/>
        <end position="306"/>
    </location>
</feature>
<dbReference type="InterPro" id="IPR038665">
    <property type="entry name" value="Voltage-dep_anion_channel_sf"/>
</dbReference>
<dbReference type="Pfam" id="PF03595">
    <property type="entry name" value="SLAC1"/>
    <property type="match status" value="1"/>
</dbReference>
<sequence>MTDATAGKSLSDCVRHFTPAWFAVIMGTGAISILFHAFPFGRGSEAMNIFSAIFFFLNLLLFVLFNILTAARYAMFPHIWPIMLRHPVQSLYLGCYPMGATTLINVGVVLLDSEWHWGGKKFIYILWALWWVDVAISVVCAFPLVHYMKAKQDHALSRMTAVWILPVVTLIVASSTGGVLAGALVKYSVDHALLTLTASTVMLAAGEAMAFMLLTIYFFRLIVHGIPQGGSVISTFIPLGPMSQGGYSFLLLGSGFRSVLPLKYDSSDFLISPHTGEIIDVFCICLAVVLWSIATMWLLFALLAVYEILSREKFVFKLPTWGLIFPNGVYANLTISLYNTFGSHFFRIWGCITAAAVLALWTGVFVRTLTFVRNGSIFEAPCLEEMDMARSRKHTEDAPECGTAMDATR</sequence>
<evidence type="ECO:0000256" key="4">
    <source>
        <dbReference type="ARBA" id="ARBA00022475"/>
    </source>
</evidence>
<dbReference type="InterPro" id="IPR004695">
    <property type="entry name" value="SLAC1/Mae1/Ssu1/TehA"/>
</dbReference>
<feature type="transmembrane region" description="Helical" evidence="8">
    <location>
        <begin position="192"/>
        <end position="219"/>
    </location>
</feature>
<reference evidence="9" key="1">
    <citation type="journal article" date="2021" name="New Phytol.">
        <title>Evolutionary innovations through gain and loss of genes in the ectomycorrhizal Boletales.</title>
        <authorList>
            <person name="Wu G."/>
            <person name="Miyauchi S."/>
            <person name="Morin E."/>
            <person name="Kuo A."/>
            <person name="Drula E."/>
            <person name="Varga T."/>
            <person name="Kohler A."/>
            <person name="Feng B."/>
            <person name="Cao Y."/>
            <person name="Lipzen A."/>
            <person name="Daum C."/>
            <person name="Hundley H."/>
            <person name="Pangilinan J."/>
            <person name="Johnson J."/>
            <person name="Barry K."/>
            <person name="LaButti K."/>
            <person name="Ng V."/>
            <person name="Ahrendt S."/>
            <person name="Min B."/>
            <person name="Choi I.G."/>
            <person name="Park H."/>
            <person name="Plett J.M."/>
            <person name="Magnuson J."/>
            <person name="Spatafora J.W."/>
            <person name="Nagy L.G."/>
            <person name="Henrissat B."/>
            <person name="Grigoriev I.V."/>
            <person name="Yang Z.L."/>
            <person name="Xu J."/>
            <person name="Martin F.M."/>
        </authorList>
    </citation>
    <scope>NUCLEOTIDE SEQUENCE</scope>
    <source>
        <strain evidence="9">KKN 215</strain>
    </source>
</reference>
<keyword evidence="5 8" id="KW-0812">Transmembrane</keyword>
<feature type="transmembrane region" description="Helical" evidence="8">
    <location>
        <begin position="318"/>
        <end position="338"/>
    </location>
</feature>
<keyword evidence="10" id="KW-1185">Reference proteome</keyword>
<feature type="transmembrane region" description="Helical" evidence="8">
    <location>
        <begin position="160"/>
        <end position="185"/>
    </location>
</feature>
<dbReference type="PANTHER" id="PTHR31686:SF3">
    <property type="entry name" value="ACID TRANSPORT PROTEIN, PUTATIVE (AFU_ORTHOLOGUE AFUA_4G09410)-RELATED"/>
    <property type="match status" value="1"/>
</dbReference>
<dbReference type="GO" id="GO:0005886">
    <property type="term" value="C:plasma membrane"/>
    <property type="evidence" value="ECO:0007669"/>
    <property type="project" value="UniProtKB-SubCell"/>
</dbReference>
<dbReference type="GO" id="GO:0000319">
    <property type="term" value="F:sulfite transmembrane transporter activity"/>
    <property type="evidence" value="ECO:0007669"/>
    <property type="project" value="TreeGrafter"/>
</dbReference>
<evidence type="ECO:0000256" key="7">
    <source>
        <dbReference type="ARBA" id="ARBA00023136"/>
    </source>
</evidence>
<evidence type="ECO:0000313" key="9">
    <source>
        <dbReference type="EMBL" id="KAH8083777.1"/>
    </source>
</evidence>
<dbReference type="InterPro" id="IPR051629">
    <property type="entry name" value="Sulfite_efflux_TDT"/>
</dbReference>
<keyword evidence="4" id="KW-1003">Cell membrane</keyword>
<evidence type="ECO:0000256" key="1">
    <source>
        <dbReference type="ARBA" id="ARBA00004651"/>
    </source>
</evidence>
<feature type="transmembrane region" description="Helical" evidence="8">
    <location>
        <begin position="50"/>
        <end position="71"/>
    </location>
</feature>
<dbReference type="Gene3D" id="1.50.10.150">
    <property type="entry name" value="Voltage-dependent anion channel"/>
    <property type="match status" value="1"/>
</dbReference>
<feature type="transmembrane region" description="Helical" evidence="8">
    <location>
        <begin position="123"/>
        <end position="148"/>
    </location>
</feature>
<comment type="similarity">
    <text evidence="2">Belongs to the tellurite-resistance/dicarboxylate transporter (TDT) family.</text>
</comment>
<dbReference type="OrthoDB" id="1099at2759"/>
<dbReference type="EMBL" id="JAEVFJ010000047">
    <property type="protein sequence ID" value="KAH8083777.1"/>
    <property type="molecule type" value="Genomic_DNA"/>
</dbReference>
<dbReference type="PANTHER" id="PTHR31686">
    <property type="match status" value="1"/>
</dbReference>
<proteinExistence type="inferred from homology"/>
<accession>A0A8K0UEX2</accession>
<dbReference type="Proteomes" id="UP000813824">
    <property type="component" value="Unassembled WGS sequence"/>
</dbReference>
<comment type="subcellular location">
    <subcellularLocation>
        <location evidence="1">Cell membrane</location>
        <topology evidence="1">Multi-pass membrane protein</topology>
    </subcellularLocation>
</comment>
<evidence type="ECO:0000256" key="8">
    <source>
        <dbReference type="SAM" id="Phobius"/>
    </source>
</evidence>
<keyword evidence="3" id="KW-0813">Transport</keyword>
<feature type="transmembrane region" description="Helical" evidence="8">
    <location>
        <begin position="20"/>
        <end position="38"/>
    </location>
</feature>
<keyword evidence="6 8" id="KW-1133">Transmembrane helix</keyword>
<feature type="transmembrane region" description="Helical" evidence="8">
    <location>
        <begin position="91"/>
        <end position="111"/>
    </location>
</feature>
<evidence type="ECO:0000256" key="5">
    <source>
        <dbReference type="ARBA" id="ARBA00022692"/>
    </source>
</evidence>
<evidence type="ECO:0000256" key="2">
    <source>
        <dbReference type="ARBA" id="ARBA00008566"/>
    </source>
</evidence>
<dbReference type="AlphaFoldDB" id="A0A8K0UEX2"/>
<evidence type="ECO:0000256" key="3">
    <source>
        <dbReference type="ARBA" id="ARBA00022448"/>
    </source>
</evidence>
<comment type="caution">
    <text evidence="9">The sequence shown here is derived from an EMBL/GenBank/DDBJ whole genome shotgun (WGS) entry which is preliminary data.</text>
</comment>
<evidence type="ECO:0000256" key="6">
    <source>
        <dbReference type="ARBA" id="ARBA00022989"/>
    </source>
</evidence>
<protein>
    <submittedName>
        <fullName evidence="9">Voltage-dependent anion channel</fullName>
    </submittedName>
</protein>
<name>A0A8K0UEX2_9AGAR</name>
<feature type="transmembrane region" description="Helical" evidence="8">
    <location>
        <begin position="344"/>
        <end position="366"/>
    </location>
</feature>